<sequence length="105" mass="11317">MALLQPRCESASSTLQGLDELGFHTTCPNEDLRLEDVALGSSCHGMSLRRIMHDSRVSSSNIFYKMVASSGTSLGMLKEVGREGGAIEGEPIGKWKEGSTDKKSL</sequence>
<dbReference type="Gramene" id="evm.model.09.390">
    <property type="protein sequence ID" value="cds.evm.model.09.390"/>
    <property type="gene ID" value="evm.TU.09.390"/>
</dbReference>
<evidence type="ECO:0000313" key="1">
    <source>
        <dbReference type="EnsemblPlants" id="cds.evm.model.09.390"/>
    </source>
</evidence>
<dbReference type="EnsemblPlants" id="evm.model.09.390">
    <property type="protein sequence ID" value="cds.evm.model.09.390"/>
    <property type="gene ID" value="evm.TU.09.390"/>
</dbReference>
<evidence type="ECO:0000313" key="2">
    <source>
        <dbReference type="Proteomes" id="UP000596661"/>
    </source>
</evidence>
<dbReference type="AlphaFoldDB" id="A0A803QG14"/>
<name>A0A803QG14_CANSA</name>
<proteinExistence type="predicted"/>
<protein>
    <submittedName>
        <fullName evidence="1">Uncharacterized protein</fullName>
    </submittedName>
</protein>
<dbReference type="EMBL" id="UZAU01000723">
    <property type="status" value="NOT_ANNOTATED_CDS"/>
    <property type="molecule type" value="Genomic_DNA"/>
</dbReference>
<reference evidence="1" key="1">
    <citation type="submission" date="2018-11" db="EMBL/GenBank/DDBJ databases">
        <authorList>
            <person name="Grassa J C."/>
        </authorList>
    </citation>
    <scope>NUCLEOTIDE SEQUENCE [LARGE SCALE GENOMIC DNA]</scope>
</reference>
<reference evidence="1" key="2">
    <citation type="submission" date="2021-03" db="UniProtKB">
        <authorList>
            <consortium name="EnsemblPlants"/>
        </authorList>
    </citation>
    <scope>IDENTIFICATION</scope>
</reference>
<organism evidence="1 2">
    <name type="scientific">Cannabis sativa</name>
    <name type="common">Hemp</name>
    <name type="synonym">Marijuana</name>
    <dbReference type="NCBI Taxonomy" id="3483"/>
    <lineage>
        <taxon>Eukaryota</taxon>
        <taxon>Viridiplantae</taxon>
        <taxon>Streptophyta</taxon>
        <taxon>Embryophyta</taxon>
        <taxon>Tracheophyta</taxon>
        <taxon>Spermatophyta</taxon>
        <taxon>Magnoliopsida</taxon>
        <taxon>eudicotyledons</taxon>
        <taxon>Gunneridae</taxon>
        <taxon>Pentapetalae</taxon>
        <taxon>rosids</taxon>
        <taxon>fabids</taxon>
        <taxon>Rosales</taxon>
        <taxon>Cannabaceae</taxon>
        <taxon>Cannabis</taxon>
    </lineage>
</organism>
<keyword evidence="2" id="KW-1185">Reference proteome</keyword>
<dbReference type="Proteomes" id="UP000596661">
    <property type="component" value="Chromosome 9"/>
</dbReference>
<accession>A0A803QG14</accession>